<feature type="binding site" evidence="9">
    <location>
        <position position="330"/>
    </location>
    <ligand>
        <name>Zn(2+)</name>
        <dbReference type="ChEBI" id="CHEBI:29105"/>
        <label>1</label>
    </ligand>
</feature>
<feature type="compositionally biased region" description="Acidic residues" evidence="11">
    <location>
        <begin position="631"/>
        <end position="651"/>
    </location>
</feature>
<feature type="compositionally biased region" description="Acidic residues" evidence="11">
    <location>
        <begin position="592"/>
        <end position="613"/>
    </location>
</feature>
<dbReference type="SMART" id="SM00471">
    <property type="entry name" value="HDc"/>
    <property type="match status" value="1"/>
</dbReference>
<comment type="cofactor">
    <cofactor evidence="10">
        <name>a divalent metal cation</name>
        <dbReference type="ChEBI" id="CHEBI:60240"/>
    </cofactor>
    <text evidence="10">Binds 2 divalent metal cations per subunit. Site 1 may preferentially bind zinc ions, while site 2 has a preference for magnesium and/or manganese ions.</text>
</comment>
<accession>A0A8C1XPN5</accession>
<feature type="binding site" evidence="9">
    <location>
        <position position="331"/>
    </location>
    <ligand>
        <name>Zn(2+)</name>
        <dbReference type="ChEBI" id="CHEBI:29105"/>
        <label>2</label>
    </ligand>
</feature>
<evidence type="ECO:0000259" key="12">
    <source>
        <dbReference type="PROSITE" id="PS51845"/>
    </source>
</evidence>
<dbReference type="InterPro" id="IPR003607">
    <property type="entry name" value="HD/PDEase_dom"/>
</dbReference>
<dbReference type="GO" id="GO:0006198">
    <property type="term" value="P:cAMP catabolic process"/>
    <property type="evidence" value="ECO:0007669"/>
    <property type="project" value="UniProtKB-UniPathway"/>
</dbReference>
<evidence type="ECO:0000256" key="1">
    <source>
        <dbReference type="ARBA" id="ARBA00004703"/>
    </source>
</evidence>
<evidence type="ECO:0000256" key="5">
    <source>
        <dbReference type="ARBA" id="ARBA00023149"/>
    </source>
</evidence>
<reference evidence="13" key="1">
    <citation type="submission" date="2025-08" db="UniProtKB">
        <authorList>
            <consortium name="Ensembl"/>
        </authorList>
    </citation>
    <scope>IDENTIFICATION</scope>
</reference>
<evidence type="ECO:0000256" key="11">
    <source>
        <dbReference type="SAM" id="MobiDB-lite"/>
    </source>
</evidence>
<evidence type="ECO:0000313" key="13">
    <source>
        <dbReference type="Ensembl" id="ENSCCRP00015083036.1"/>
    </source>
</evidence>
<evidence type="ECO:0000256" key="4">
    <source>
        <dbReference type="ARBA" id="ARBA00022801"/>
    </source>
</evidence>
<dbReference type="CDD" id="cd00077">
    <property type="entry name" value="HDc"/>
    <property type="match status" value="1"/>
</dbReference>
<feature type="compositionally biased region" description="Polar residues" evidence="11">
    <location>
        <begin position="70"/>
        <end position="79"/>
    </location>
</feature>
<feature type="region of interest" description="Disordered" evidence="11">
    <location>
        <begin position="17"/>
        <end position="52"/>
    </location>
</feature>
<feature type="binding site" evidence="9">
    <location>
        <position position="331"/>
    </location>
    <ligand>
        <name>Zn(2+)</name>
        <dbReference type="ChEBI" id="CHEBI:29105"/>
        <label>1</label>
    </ligand>
</feature>
<dbReference type="PANTHER" id="PTHR11347">
    <property type="entry name" value="CYCLIC NUCLEOTIDE PHOSPHODIESTERASE"/>
    <property type="match status" value="1"/>
</dbReference>
<dbReference type="InterPro" id="IPR040844">
    <property type="entry name" value="PDE4_UCR"/>
</dbReference>
<dbReference type="GO" id="GO:0007165">
    <property type="term" value="P:signal transduction"/>
    <property type="evidence" value="ECO:0007669"/>
    <property type="project" value="InterPro"/>
</dbReference>
<evidence type="ECO:0000313" key="14">
    <source>
        <dbReference type="Proteomes" id="UP000694700"/>
    </source>
</evidence>
<keyword evidence="5" id="KW-0114">cAMP</keyword>
<evidence type="ECO:0000256" key="10">
    <source>
        <dbReference type="RuleBase" id="RU363067"/>
    </source>
</evidence>
<comment type="catalytic activity">
    <reaction evidence="6">
        <text>3',5'-cyclic AMP + H2O = AMP + H(+)</text>
        <dbReference type="Rhea" id="RHEA:25277"/>
        <dbReference type="ChEBI" id="CHEBI:15377"/>
        <dbReference type="ChEBI" id="CHEBI:15378"/>
        <dbReference type="ChEBI" id="CHEBI:58165"/>
        <dbReference type="ChEBI" id="CHEBI:456215"/>
        <dbReference type="EC" id="3.1.4.53"/>
    </reaction>
    <physiologicalReaction direction="left-to-right" evidence="6">
        <dbReference type="Rhea" id="RHEA:25278"/>
    </physiologicalReaction>
</comment>
<dbReference type="EC" id="3.1.4.-" evidence="10"/>
<evidence type="ECO:0000256" key="8">
    <source>
        <dbReference type="PIRSR" id="PIRSR623088-2"/>
    </source>
</evidence>
<feature type="binding site" evidence="9">
    <location>
        <position position="294"/>
    </location>
    <ligand>
        <name>Zn(2+)</name>
        <dbReference type="ChEBI" id="CHEBI:29105"/>
        <label>1</label>
    </ligand>
</feature>
<feature type="binding site" evidence="8">
    <location>
        <begin position="290"/>
        <end position="294"/>
    </location>
    <ligand>
        <name>AMP</name>
        <dbReference type="ChEBI" id="CHEBI:456215"/>
    </ligand>
</feature>
<dbReference type="AlphaFoldDB" id="A0A8C1XPN5"/>
<keyword evidence="4 10" id="KW-0378">Hydrolase</keyword>
<feature type="region of interest" description="Disordered" evidence="11">
    <location>
        <begin position="60"/>
        <end position="79"/>
    </location>
</feature>
<dbReference type="FunFam" id="1.10.1300.10:FF:000001">
    <property type="entry name" value="Phosphodiesterase"/>
    <property type="match status" value="1"/>
</dbReference>
<dbReference type="GO" id="GO:0046872">
    <property type="term" value="F:metal ion binding"/>
    <property type="evidence" value="ECO:0007669"/>
    <property type="project" value="UniProtKB-KW"/>
</dbReference>
<dbReference type="InterPro" id="IPR023174">
    <property type="entry name" value="PDEase_CS"/>
</dbReference>
<dbReference type="Ensembl" id="ENSCCRT00015085741.1">
    <property type="protein sequence ID" value="ENSCCRP00015083036.1"/>
    <property type="gene ID" value="ENSCCRG00015033497.1"/>
</dbReference>
<sequence length="660" mass="75113">SICAVLDRNWKSNAATGKAFYDGENGPSPGRSPMDSQASPGLVLHPSFPQSQRRESFLYRSDSDYDMSPKTMSRNSSINSEGHAEDLIVTPFAQYIMSANYETYQQLARETLEELDWCLDQLETIQTHRSVSEMASNKFKRMLNRELSHLSETSRSGNQVSEYISTTFLDKQNEVEIPSPTLREQEKPMSHISGVKKLTHSSSLTSAALPRFGVKTEQEDALARELNDLNKWGLNIFHVAEYSNSRPLSCIMFAIFQERDLLKTFRIPVDTFITYVMTLEDHYHANVAYHNSLHAADVTQSTHVLLSTPALDAVFTDLEILAALFAAAIHDVDHPGVSNQFLINTNSELALMYNDESVLENHHLAVGFKLLHEENCDIFQNLTKRQRQSLRKLVIDMVLATDMSKHMSLLADLKTMVETKKVTSSGVLMLDHYNDRIQVLRNMVHCADLSNPTKPLAVYRQWTERIMEEFFRQGDKERERGMEISPMCDKHTASVEKSQVGFIDYIVHPLWETWGDLVHPDAQEILDTLEDNRDWYQSTIPQSPSPPPDAPHNELESKFQFELTLEGETGQDGDPSHNHIDSHGQEAKREDEEAGEAEEDEIEEKMEDGEEVTEVAVERSGRRRLQVQSVVEEEDERQSDESPVEETEEEEKSTSPTDDT</sequence>
<feature type="region of interest" description="Disordered" evidence="11">
    <location>
        <begin position="567"/>
        <end position="660"/>
    </location>
</feature>
<evidence type="ECO:0000256" key="6">
    <source>
        <dbReference type="ARBA" id="ARBA00033681"/>
    </source>
</evidence>
<proteinExistence type="inferred from homology"/>
<dbReference type="GO" id="GO:0004115">
    <property type="term" value="F:3',5'-cyclic-AMP phosphodiesterase activity"/>
    <property type="evidence" value="ECO:0007669"/>
    <property type="project" value="UniProtKB-EC"/>
</dbReference>
<dbReference type="Proteomes" id="UP000694700">
    <property type="component" value="Unplaced"/>
</dbReference>
<evidence type="ECO:0000256" key="3">
    <source>
        <dbReference type="ARBA" id="ARBA00022723"/>
    </source>
</evidence>
<evidence type="ECO:0000256" key="9">
    <source>
        <dbReference type="PIRSR" id="PIRSR623088-3"/>
    </source>
</evidence>
<feature type="binding site" evidence="8">
    <location>
        <position position="448"/>
    </location>
    <ligand>
        <name>AMP</name>
        <dbReference type="ChEBI" id="CHEBI:456215"/>
    </ligand>
</feature>
<dbReference type="Pfam" id="PF00233">
    <property type="entry name" value="PDEase_I"/>
    <property type="match status" value="1"/>
</dbReference>
<dbReference type="UniPathway" id="UPA00762">
    <property type="reaction ID" value="UER00747"/>
</dbReference>
<dbReference type="PRINTS" id="PR00387">
    <property type="entry name" value="PDIESTERASE1"/>
</dbReference>
<feature type="binding site" evidence="8">
    <location>
        <position position="331"/>
    </location>
    <ligand>
        <name>AMP</name>
        <dbReference type="ChEBI" id="CHEBI:456215"/>
    </ligand>
</feature>
<dbReference type="InterPro" id="IPR036971">
    <property type="entry name" value="PDEase_catalytic_dom_sf"/>
</dbReference>
<dbReference type="PROSITE" id="PS51845">
    <property type="entry name" value="PDEASE_I_2"/>
    <property type="match status" value="1"/>
</dbReference>
<name>A0A8C1XPN5_CYPCA</name>
<dbReference type="InterPro" id="IPR002073">
    <property type="entry name" value="PDEase_catalytic_dom"/>
</dbReference>
<keyword evidence="3 9" id="KW-0479">Metal-binding</keyword>
<organism evidence="13 14">
    <name type="scientific">Cyprinus carpio</name>
    <name type="common">Common carp</name>
    <dbReference type="NCBI Taxonomy" id="7962"/>
    <lineage>
        <taxon>Eukaryota</taxon>
        <taxon>Metazoa</taxon>
        <taxon>Chordata</taxon>
        <taxon>Craniata</taxon>
        <taxon>Vertebrata</taxon>
        <taxon>Euteleostomi</taxon>
        <taxon>Actinopterygii</taxon>
        <taxon>Neopterygii</taxon>
        <taxon>Teleostei</taxon>
        <taxon>Ostariophysi</taxon>
        <taxon>Cypriniformes</taxon>
        <taxon>Cyprinidae</taxon>
        <taxon>Cyprininae</taxon>
        <taxon>Cyprinus</taxon>
    </lineage>
</organism>
<feature type="binding site" evidence="9">
    <location>
        <position position="448"/>
    </location>
    <ligand>
        <name>Zn(2+)</name>
        <dbReference type="ChEBI" id="CHEBI:29105"/>
        <label>1</label>
    </ligand>
</feature>
<dbReference type="Gene3D" id="1.10.1300.10">
    <property type="entry name" value="3'5'-cyclic nucleotide phosphodiesterase, catalytic domain"/>
    <property type="match status" value="1"/>
</dbReference>
<evidence type="ECO:0000256" key="7">
    <source>
        <dbReference type="PIRSR" id="PIRSR623088-1"/>
    </source>
</evidence>
<feature type="binding site" evidence="8">
    <location>
        <position position="499"/>
    </location>
    <ligand>
        <name>AMP</name>
        <dbReference type="ChEBI" id="CHEBI:456215"/>
    </ligand>
</feature>
<comment type="similarity">
    <text evidence="2">Belongs to the cyclic nucleotide phosphodiesterase family. PDE4 subfamily.</text>
</comment>
<dbReference type="InterPro" id="IPR023088">
    <property type="entry name" value="PDEase"/>
</dbReference>
<dbReference type="SUPFAM" id="SSF109604">
    <property type="entry name" value="HD-domain/PDEase-like"/>
    <property type="match status" value="1"/>
</dbReference>
<evidence type="ECO:0000256" key="2">
    <source>
        <dbReference type="ARBA" id="ARBA00009517"/>
    </source>
</evidence>
<comment type="pathway">
    <text evidence="1">Purine metabolism; 3',5'-cyclic AMP degradation; AMP from 3',5'-cyclic AMP: step 1/1.</text>
</comment>
<dbReference type="PROSITE" id="PS00126">
    <property type="entry name" value="PDEASE_I_1"/>
    <property type="match status" value="1"/>
</dbReference>
<feature type="compositionally biased region" description="Basic and acidic residues" evidence="11">
    <location>
        <begin position="574"/>
        <end position="591"/>
    </location>
</feature>
<protein>
    <recommendedName>
        <fullName evidence="10">Phosphodiesterase</fullName>
        <ecNumber evidence="10">3.1.4.-</ecNumber>
    </recommendedName>
</protein>
<feature type="domain" description="PDEase" evidence="12">
    <location>
        <begin position="214"/>
        <end position="543"/>
    </location>
</feature>
<feature type="active site" description="Proton donor" evidence="7">
    <location>
        <position position="290"/>
    </location>
</feature>
<dbReference type="Pfam" id="PF18100">
    <property type="entry name" value="PDE4_UCR"/>
    <property type="match status" value="1"/>
</dbReference>